<sequence>MTARPTHALLTALLSLSAAQAATLKLPSDAITVAAGDFLSIPVDLQDAGAAPQALGATLSSSLPAGWSLLSDAQLQGGHALINIFVPDDAVAGDYPVAVQATLASGATLSGQVTVTVPATPKIEFAPIRETRAPVGIAQVRDVIIHNLGNRTEVLHLFSDGGARFDPPVIEIKPWQDGVAKLRFTMQGGGNAAAYNLRAVSADQLASAQDSLGIYTYESGGVLSKPRLTGRLLLGAQYTHIFGGEDAALPRPFGVTMSGSLDGQLSDFVALNAGVTPQQATVTLTGERWSVGGSVSTPILPPKPDDLLHWYDDLLPLHTSPKTYALAGDYDFGKWQLGTSYFTSGGGRWGVAANLGLPRGLGVSASYSPDLVRASGGWSGTFGAYRVGLNAGIQQQAGELGLRLGQSASYSGSRLLLAENLTWSNQEGLNLSLQGSTRATRPFGVSFAGNVGWLGGQVYGGLGLRGNYWLSQNWQLYSSAYLSRESIAPAVGLSGGFPVGRGNLSLGGEVGYATDTRLVGYSLSAAYTTEKFDISSMVVGSGAGLNGYGVSAAYAPNLTWKLRAAFVAQRSTLNPELGLIPTAQVGLTYEGSRIQASAVYRMTKTPDGSLNQAYGGSVRAQLTPRIGVQAGALRSGSQTQLSLGAQVVLGQSFDTPAGLVKLFGGRKVGTLEVLAFVDSNLNGQFDVGERVLGGLPITLGKQNAQTNAQGLATAELLPAAYPVGLGSDVPATLSLCACATPESLNATVQRGKITRVMLPLTEGGAVRGTVLGENGEALSHVTVRLSGPEEQPQTHDVQTDGVGTFSIGALPYGTYTVSVLVDPNIYTAPPAQKVVLSPAEPLGVTNLGLKQTVLENHALDTLDLGIRLELSEQAVPAGISIPVVMHTTAAADSAYLELGGKRVPAQGSGTTWTALLPLPADAKSSLSVRGVAVKGDRQDSVQAIVQIDPNLGVNQLMFGPRHALPGDRLRLRLRTFDSAIPTFSLNGAPARPLTRLLQDGAASEWTLELDAPNQAGPHTGVLMVGNEIIPVLFDVMKIGQP</sequence>
<organism evidence="2 3">
    <name type="scientific">Deinococcus xinjiangensis</name>
    <dbReference type="NCBI Taxonomy" id="457454"/>
    <lineage>
        <taxon>Bacteria</taxon>
        <taxon>Thermotogati</taxon>
        <taxon>Deinococcota</taxon>
        <taxon>Deinococci</taxon>
        <taxon>Deinococcales</taxon>
        <taxon>Deinococcaceae</taxon>
        <taxon>Deinococcus</taxon>
    </lineage>
</organism>
<name>A0ABP9VGS0_9DEIO</name>
<comment type="caution">
    <text evidence="2">The sequence shown here is derived from an EMBL/GenBank/DDBJ whole genome shotgun (WGS) entry which is preliminary data.</text>
</comment>
<feature type="chain" id="PRO_5046341919" description="Alpha-amylase" evidence="1">
    <location>
        <begin position="22"/>
        <end position="1041"/>
    </location>
</feature>
<dbReference type="Pfam" id="PF13620">
    <property type="entry name" value="CarboxypepD_reg"/>
    <property type="match status" value="1"/>
</dbReference>
<gene>
    <name evidence="2" type="ORF">Dxin01_02282</name>
</gene>
<dbReference type="SUPFAM" id="SSF49452">
    <property type="entry name" value="Starch-binding domain-like"/>
    <property type="match status" value="1"/>
</dbReference>
<dbReference type="RefSeq" id="WP_353542505.1">
    <property type="nucleotide sequence ID" value="NZ_BAABRN010000025.1"/>
</dbReference>
<proteinExistence type="predicted"/>
<evidence type="ECO:0000313" key="2">
    <source>
        <dbReference type="EMBL" id="GAA5502538.1"/>
    </source>
</evidence>
<reference evidence="2 3" key="1">
    <citation type="submission" date="2024-02" db="EMBL/GenBank/DDBJ databases">
        <title>Deinococcus xinjiangensis NBRC 107630.</title>
        <authorList>
            <person name="Ichikawa N."/>
            <person name="Katano-Makiyama Y."/>
            <person name="Hidaka K."/>
        </authorList>
    </citation>
    <scope>NUCLEOTIDE SEQUENCE [LARGE SCALE GENOMIC DNA]</scope>
    <source>
        <strain evidence="2 3">NBRC 107630</strain>
    </source>
</reference>
<dbReference type="Proteomes" id="UP001458946">
    <property type="component" value="Unassembled WGS sequence"/>
</dbReference>
<keyword evidence="1" id="KW-0732">Signal</keyword>
<keyword evidence="3" id="KW-1185">Reference proteome</keyword>
<dbReference type="Gene3D" id="2.60.40.1120">
    <property type="entry name" value="Carboxypeptidase-like, regulatory domain"/>
    <property type="match status" value="1"/>
</dbReference>
<evidence type="ECO:0000256" key="1">
    <source>
        <dbReference type="SAM" id="SignalP"/>
    </source>
</evidence>
<accession>A0ABP9VGS0</accession>
<evidence type="ECO:0008006" key="4">
    <source>
        <dbReference type="Google" id="ProtNLM"/>
    </source>
</evidence>
<protein>
    <recommendedName>
        <fullName evidence="4">Alpha-amylase</fullName>
    </recommendedName>
</protein>
<dbReference type="InterPro" id="IPR013784">
    <property type="entry name" value="Carb-bd-like_fold"/>
</dbReference>
<feature type="signal peptide" evidence="1">
    <location>
        <begin position="1"/>
        <end position="21"/>
    </location>
</feature>
<dbReference type="EMBL" id="BAABRN010000025">
    <property type="protein sequence ID" value="GAA5502538.1"/>
    <property type="molecule type" value="Genomic_DNA"/>
</dbReference>
<evidence type="ECO:0000313" key="3">
    <source>
        <dbReference type="Proteomes" id="UP001458946"/>
    </source>
</evidence>